<keyword evidence="1" id="KW-0175">Coiled coil</keyword>
<feature type="region of interest" description="Disordered" evidence="2">
    <location>
        <begin position="160"/>
        <end position="199"/>
    </location>
</feature>
<dbReference type="Proteomes" id="UP001304683">
    <property type="component" value="Chromosome"/>
</dbReference>
<organism evidence="3 4">
    <name type="scientific">Thermaerobacter composti</name>
    <dbReference type="NCBI Taxonomy" id="554949"/>
    <lineage>
        <taxon>Bacteria</taxon>
        <taxon>Bacillati</taxon>
        <taxon>Bacillota</taxon>
        <taxon>Clostridia</taxon>
        <taxon>Eubacteriales</taxon>
        <taxon>Clostridiales Family XVII. Incertae Sedis</taxon>
        <taxon>Thermaerobacter</taxon>
    </lineage>
</organism>
<feature type="compositionally biased region" description="Basic and acidic residues" evidence="2">
    <location>
        <begin position="176"/>
        <end position="199"/>
    </location>
</feature>
<dbReference type="EMBL" id="CP132508">
    <property type="protein sequence ID" value="WPD19934.1"/>
    <property type="molecule type" value="Genomic_DNA"/>
</dbReference>
<name>A0ABZ0QR05_9FIRM</name>
<sequence>MTVAGNEPAPERDLYVLIRDFEQFVHQASRLPLTSKVILDEDDVYSFLDHLRRLVPEEVERARRLLADRERLLQQARAEAESMVRQTETYVERLARESEITRKAEEQARRIVAQAEARARELRASANAYAADVLDRLEGILRKALDTVAEGRQELEATLRAAGRVRGDEAGQEAAPAREAEEPAAEGREDPRWDEPARG</sequence>
<evidence type="ECO:0000256" key="2">
    <source>
        <dbReference type="SAM" id="MobiDB-lite"/>
    </source>
</evidence>
<evidence type="ECO:0000313" key="4">
    <source>
        <dbReference type="Proteomes" id="UP001304683"/>
    </source>
</evidence>
<gene>
    <name evidence="3" type="ORF">Q5761_04610</name>
</gene>
<evidence type="ECO:0000313" key="3">
    <source>
        <dbReference type="EMBL" id="WPD19934.1"/>
    </source>
</evidence>
<accession>A0ABZ0QR05</accession>
<proteinExistence type="predicted"/>
<reference evidence="3 4" key="1">
    <citation type="submission" date="2023-08" db="EMBL/GenBank/DDBJ databases">
        <title>Genome sequence of Thermaerobacter compostii strain Ins1, a spore-forming filamentous bacterium isolated from a deep geothermal reservoir.</title>
        <authorList>
            <person name="Bregnard D."/>
            <person name="Gonzalez D."/>
            <person name="Junier P."/>
        </authorList>
    </citation>
    <scope>NUCLEOTIDE SEQUENCE [LARGE SCALE GENOMIC DNA]</scope>
    <source>
        <strain evidence="3 4">Ins1</strain>
    </source>
</reference>
<protein>
    <recommendedName>
        <fullName evidence="5">ATPase</fullName>
    </recommendedName>
</protein>
<evidence type="ECO:0008006" key="5">
    <source>
        <dbReference type="Google" id="ProtNLM"/>
    </source>
</evidence>
<evidence type="ECO:0000256" key="1">
    <source>
        <dbReference type="SAM" id="Coils"/>
    </source>
</evidence>
<keyword evidence="4" id="KW-1185">Reference proteome</keyword>
<feature type="coiled-coil region" evidence="1">
    <location>
        <begin position="59"/>
        <end position="132"/>
    </location>
</feature>
<dbReference type="RefSeq" id="WP_318751363.1">
    <property type="nucleotide sequence ID" value="NZ_CP132508.1"/>
</dbReference>